<evidence type="ECO:0000313" key="1">
    <source>
        <dbReference type="EMBL" id="GAA0154138.1"/>
    </source>
</evidence>
<keyword evidence="2" id="KW-1185">Reference proteome</keyword>
<accession>A0AAV3PSV4</accession>
<name>A0AAV3PSV4_LITER</name>
<comment type="caution">
    <text evidence="1">The sequence shown here is derived from an EMBL/GenBank/DDBJ whole genome shotgun (WGS) entry which is preliminary data.</text>
</comment>
<dbReference type="EMBL" id="BAABME010002327">
    <property type="protein sequence ID" value="GAA0154138.1"/>
    <property type="molecule type" value="Genomic_DNA"/>
</dbReference>
<evidence type="ECO:0000313" key="2">
    <source>
        <dbReference type="Proteomes" id="UP001454036"/>
    </source>
</evidence>
<dbReference type="AlphaFoldDB" id="A0AAV3PSV4"/>
<reference evidence="1 2" key="1">
    <citation type="submission" date="2024-01" db="EMBL/GenBank/DDBJ databases">
        <title>The complete chloroplast genome sequence of Lithospermum erythrorhizon: insights into the phylogenetic relationship among Boraginaceae species and the maternal lineages of purple gromwells.</title>
        <authorList>
            <person name="Okada T."/>
            <person name="Watanabe K."/>
        </authorList>
    </citation>
    <scope>NUCLEOTIDE SEQUENCE [LARGE SCALE GENOMIC DNA]</scope>
</reference>
<organism evidence="1 2">
    <name type="scientific">Lithospermum erythrorhizon</name>
    <name type="common">Purple gromwell</name>
    <name type="synonym">Lithospermum officinale var. erythrorhizon</name>
    <dbReference type="NCBI Taxonomy" id="34254"/>
    <lineage>
        <taxon>Eukaryota</taxon>
        <taxon>Viridiplantae</taxon>
        <taxon>Streptophyta</taxon>
        <taxon>Embryophyta</taxon>
        <taxon>Tracheophyta</taxon>
        <taxon>Spermatophyta</taxon>
        <taxon>Magnoliopsida</taxon>
        <taxon>eudicotyledons</taxon>
        <taxon>Gunneridae</taxon>
        <taxon>Pentapetalae</taxon>
        <taxon>asterids</taxon>
        <taxon>lamiids</taxon>
        <taxon>Boraginales</taxon>
        <taxon>Boraginaceae</taxon>
        <taxon>Boraginoideae</taxon>
        <taxon>Lithospermeae</taxon>
        <taxon>Lithospermum</taxon>
    </lineage>
</organism>
<sequence length="284" mass="29595">MKKKNKRKSPLSEDDTTKMVASNIDPSLMVRVPQDHRINVEGILDEKLQSVVAEWGQNYSSHAGCVHPAGNGVIGAGLVAPHSSYDVALSSVNGVVPHCDNDEMLQVGSKHSAAVLVSRPLVVEGSIGAGLVVPQSGDDGLIAPQSGDGVAVDSGKLTNVHDDGGDNIRSVPAVRSSLGSGNFTGGSNGLSLAGECLVFKAGGSGDAVAGKLAASNVRSPKSVGSIARNRASRAVPVQFKGMVLFPTAHIRPSPCLTALRLLILEMYLLFLLKVLRYVLNSQKF</sequence>
<dbReference type="Proteomes" id="UP001454036">
    <property type="component" value="Unassembled WGS sequence"/>
</dbReference>
<proteinExistence type="predicted"/>
<gene>
    <name evidence="1" type="ORF">LIER_12207</name>
</gene>
<protein>
    <submittedName>
        <fullName evidence="1">Uncharacterized protein</fullName>
    </submittedName>
</protein>